<dbReference type="Proteomes" id="UP000814128">
    <property type="component" value="Unassembled WGS sequence"/>
</dbReference>
<keyword evidence="2" id="KW-1185">Reference proteome</keyword>
<sequence length="245" mass="26178">MNVLVIGASGRIGSAAVESCLDKGHNVTAFLRTPGKLPSHLRRHGNLRIVQGDASIHADISAAMQGQDAVIQAAVYGSNTPWGDTSAAVAVVRTVIDAAREASATRATPVRLWVLSGQVLMDIPALGTIEGNIIPVHPEHHLNYSTLRERGDSVDWSLLCPGKVWEGGPRGPLVHAVDVVPIWHAPGLIGSLPSIGPLLNVLYNFAVQRLSYRSVGDFLATHLGPAGEMWHKRVCILEDVGRRAE</sequence>
<evidence type="ECO:0000313" key="1">
    <source>
        <dbReference type="EMBL" id="KAI0027471.1"/>
    </source>
</evidence>
<reference evidence="1" key="2">
    <citation type="journal article" date="2022" name="New Phytol.">
        <title>Evolutionary transition to the ectomycorrhizal habit in the genomes of a hyperdiverse lineage of mushroom-forming fungi.</title>
        <authorList>
            <person name="Looney B."/>
            <person name="Miyauchi S."/>
            <person name="Morin E."/>
            <person name="Drula E."/>
            <person name="Courty P.E."/>
            <person name="Kohler A."/>
            <person name="Kuo A."/>
            <person name="LaButti K."/>
            <person name="Pangilinan J."/>
            <person name="Lipzen A."/>
            <person name="Riley R."/>
            <person name="Andreopoulos W."/>
            <person name="He G."/>
            <person name="Johnson J."/>
            <person name="Nolan M."/>
            <person name="Tritt A."/>
            <person name="Barry K.W."/>
            <person name="Grigoriev I.V."/>
            <person name="Nagy L.G."/>
            <person name="Hibbett D."/>
            <person name="Henrissat B."/>
            <person name="Matheny P.B."/>
            <person name="Labbe J."/>
            <person name="Martin F.M."/>
        </authorList>
    </citation>
    <scope>NUCLEOTIDE SEQUENCE</scope>
    <source>
        <strain evidence="1">EC-137</strain>
    </source>
</reference>
<accession>A0ACB8Q8D8</accession>
<reference evidence="1" key="1">
    <citation type="submission" date="2021-02" db="EMBL/GenBank/DDBJ databases">
        <authorList>
            <consortium name="DOE Joint Genome Institute"/>
            <person name="Ahrendt S."/>
            <person name="Looney B.P."/>
            <person name="Miyauchi S."/>
            <person name="Morin E."/>
            <person name="Drula E."/>
            <person name="Courty P.E."/>
            <person name="Chicoki N."/>
            <person name="Fauchery L."/>
            <person name="Kohler A."/>
            <person name="Kuo A."/>
            <person name="Labutti K."/>
            <person name="Pangilinan J."/>
            <person name="Lipzen A."/>
            <person name="Riley R."/>
            <person name="Andreopoulos W."/>
            <person name="He G."/>
            <person name="Johnson J."/>
            <person name="Barry K.W."/>
            <person name="Grigoriev I.V."/>
            <person name="Nagy L."/>
            <person name="Hibbett D."/>
            <person name="Henrissat B."/>
            <person name="Matheny P.B."/>
            <person name="Labbe J."/>
            <person name="Martin F."/>
        </authorList>
    </citation>
    <scope>NUCLEOTIDE SEQUENCE</scope>
    <source>
        <strain evidence="1">EC-137</strain>
    </source>
</reference>
<comment type="caution">
    <text evidence="1">The sequence shown here is derived from an EMBL/GenBank/DDBJ whole genome shotgun (WGS) entry which is preliminary data.</text>
</comment>
<dbReference type="EMBL" id="MU273899">
    <property type="protein sequence ID" value="KAI0027471.1"/>
    <property type="molecule type" value="Genomic_DNA"/>
</dbReference>
<evidence type="ECO:0000313" key="2">
    <source>
        <dbReference type="Proteomes" id="UP000814128"/>
    </source>
</evidence>
<protein>
    <submittedName>
        <fullName evidence="1">Uncharacterized protein</fullName>
    </submittedName>
</protein>
<proteinExistence type="predicted"/>
<organism evidence="1 2">
    <name type="scientific">Vararia minispora EC-137</name>
    <dbReference type="NCBI Taxonomy" id="1314806"/>
    <lineage>
        <taxon>Eukaryota</taxon>
        <taxon>Fungi</taxon>
        <taxon>Dikarya</taxon>
        <taxon>Basidiomycota</taxon>
        <taxon>Agaricomycotina</taxon>
        <taxon>Agaricomycetes</taxon>
        <taxon>Russulales</taxon>
        <taxon>Lachnocladiaceae</taxon>
        <taxon>Vararia</taxon>
    </lineage>
</organism>
<name>A0ACB8Q8D8_9AGAM</name>
<gene>
    <name evidence="1" type="ORF">K488DRAFT_74522</name>
</gene>